<feature type="region of interest" description="Disordered" evidence="1">
    <location>
        <begin position="153"/>
        <end position="175"/>
    </location>
</feature>
<proteinExistence type="predicted"/>
<dbReference type="EMBL" id="JASAOK010000049">
    <property type="protein sequence ID" value="KAK6208543.1"/>
    <property type="molecule type" value="Genomic_DNA"/>
</dbReference>
<keyword evidence="2" id="KW-1133">Transmembrane helix</keyword>
<dbReference type="Proteomes" id="UP001327957">
    <property type="component" value="Unassembled WGS sequence"/>
</dbReference>
<feature type="transmembrane region" description="Helical" evidence="2">
    <location>
        <begin position="94"/>
        <end position="115"/>
    </location>
</feature>
<evidence type="ECO:0000313" key="3">
    <source>
        <dbReference type="EMBL" id="KAK6208543.1"/>
    </source>
</evidence>
<feature type="region of interest" description="Disordered" evidence="1">
    <location>
        <begin position="1"/>
        <end position="23"/>
    </location>
</feature>
<feature type="compositionally biased region" description="Basic and acidic residues" evidence="1">
    <location>
        <begin position="10"/>
        <end position="23"/>
    </location>
</feature>
<gene>
    <name evidence="3" type="ORF">QIS74_12061</name>
</gene>
<keyword evidence="4" id="KW-1185">Reference proteome</keyword>
<evidence type="ECO:0000256" key="1">
    <source>
        <dbReference type="SAM" id="MobiDB-lite"/>
    </source>
</evidence>
<organism evidence="3 4">
    <name type="scientific">Colletotrichum tabaci</name>
    <dbReference type="NCBI Taxonomy" id="1209068"/>
    <lineage>
        <taxon>Eukaryota</taxon>
        <taxon>Fungi</taxon>
        <taxon>Dikarya</taxon>
        <taxon>Ascomycota</taxon>
        <taxon>Pezizomycotina</taxon>
        <taxon>Sordariomycetes</taxon>
        <taxon>Hypocreomycetidae</taxon>
        <taxon>Glomerellales</taxon>
        <taxon>Glomerellaceae</taxon>
        <taxon>Colletotrichum</taxon>
        <taxon>Colletotrichum destructivum species complex</taxon>
    </lineage>
</organism>
<keyword evidence="2" id="KW-0472">Membrane</keyword>
<accession>A0AAV9SW72</accession>
<comment type="caution">
    <text evidence="3">The sequence shown here is derived from an EMBL/GenBank/DDBJ whole genome shotgun (WGS) entry which is preliminary data.</text>
</comment>
<dbReference type="AlphaFoldDB" id="A0AAV9SW72"/>
<evidence type="ECO:0000313" key="4">
    <source>
        <dbReference type="Proteomes" id="UP001327957"/>
    </source>
</evidence>
<name>A0AAV9SW72_9PEZI</name>
<sequence>MDGPPPKSARSSEKDAAKDEGGNIQDCLRDCDYSGSNEPRPAKTPVSDGHCRFDVDGFVCRIARSRRGALVILSATMFAEAAFRIRGVEKVHEAALVVCYMLLFCWSLTMSYAGILGSPSGPANLLAGIKNWKPLTTSNLKGAAKAGFGFYTASQPDPAKPEDQYSKWSTFSADS</sequence>
<reference evidence="3 4" key="1">
    <citation type="submission" date="2023-04" db="EMBL/GenBank/DDBJ databases">
        <title>Colletotrichum tabacum stain YC1 causing leaf anthracnose on Nicotiana tabacum(L.) cv.</title>
        <authorList>
            <person name="Ji Z."/>
            <person name="Wang M."/>
            <person name="Zhang J."/>
            <person name="Wang N."/>
            <person name="Zhou Z."/>
        </authorList>
    </citation>
    <scope>NUCLEOTIDE SEQUENCE [LARGE SCALE GENOMIC DNA]</scope>
    <source>
        <strain evidence="3 4">YC1</strain>
    </source>
</reference>
<protein>
    <submittedName>
        <fullName evidence="3">Uncharacterized protein</fullName>
    </submittedName>
</protein>
<feature type="compositionally biased region" description="Polar residues" evidence="1">
    <location>
        <begin position="166"/>
        <end position="175"/>
    </location>
</feature>
<evidence type="ECO:0000256" key="2">
    <source>
        <dbReference type="SAM" id="Phobius"/>
    </source>
</evidence>
<keyword evidence="2" id="KW-0812">Transmembrane</keyword>